<keyword evidence="3" id="KW-1185">Reference proteome</keyword>
<dbReference type="EMBL" id="VSRR010027764">
    <property type="protein sequence ID" value="MPC68391.1"/>
    <property type="molecule type" value="Genomic_DNA"/>
</dbReference>
<feature type="compositionally biased region" description="Basic and acidic residues" evidence="1">
    <location>
        <begin position="36"/>
        <end position="56"/>
    </location>
</feature>
<dbReference type="Proteomes" id="UP000324222">
    <property type="component" value="Unassembled WGS sequence"/>
</dbReference>
<evidence type="ECO:0000256" key="1">
    <source>
        <dbReference type="SAM" id="MobiDB-lite"/>
    </source>
</evidence>
<sequence>MSTAPRTHLKECECSVEPSGTRVDFSDLPTTNCSRESMRHSRDEARTLIDSTRAREQQQLSSRTLTDPRALTDGRLFSFHFTTTSGIWAAHVSMIIQLLSSVL</sequence>
<protein>
    <submittedName>
        <fullName evidence="2">Uncharacterized protein</fullName>
    </submittedName>
</protein>
<reference evidence="2 3" key="1">
    <citation type="submission" date="2019-05" db="EMBL/GenBank/DDBJ databases">
        <title>Another draft genome of Portunus trituberculatus and its Hox gene families provides insights of decapod evolution.</title>
        <authorList>
            <person name="Jeong J.-H."/>
            <person name="Song I."/>
            <person name="Kim S."/>
            <person name="Choi T."/>
            <person name="Kim D."/>
            <person name="Ryu S."/>
            <person name="Kim W."/>
        </authorList>
    </citation>
    <scope>NUCLEOTIDE SEQUENCE [LARGE SCALE GENOMIC DNA]</scope>
    <source>
        <tissue evidence="2">Muscle</tissue>
    </source>
</reference>
<evidence type="ECO:0000313" key="2">
    <source>
        <dbReference type="EMBL" id="MPC68391.1"/>
    </source>
</evidence>
<comment type="caution">
    <text evidence="2">The sequence shown here is derived from an EMBL/GenBank/DDBJ whole genome shotgun (WGS) entry which is preliminary data.</text>
</comment>
<proteinExistence type="predicted"/>
<feature type="region of interest" description="Disordered" evidence="1">
    <location>
        <begin position="33"/>
        <end position="64"/>
    </location>
</feature>
<accession>A0A5B7H6T2</accession>
<name>A0A5B7H6T2_PORTR</name>
<organism evidence="2 3">
    <name type="scientific">Portunus trituberculatus</name>
    <name type="common">Swimming crab</name>
    <name type="synonym">Neptunus trituberculatus</name>
    <dbReference type="NCBI Taxonomy" id="210409"/>
    <lineage>
        <taxon>Eukaryota</taxon>
        <taxon>Metazoa</taxon>
        <taxon>Ecdysozoa</taxon>
        <taxon>Arthropoda</taxon>
        <taxon>Crustacea</taxon>
        <taxon>Multicrustacea</taxon>
        <taxon>Malacostraca</taxon>
        <taxon>Eumalacostraca</taxon>
        <taxon>Eucarida</taxon>
        <taxon>Decapoda</taxon>
        <taxon>Pleocyemata</taxon>
        <taxon>Brachyura</taxon>
        <taxon>Eubrachyura</taxon>
        <taxon>Portunoidea</taxon>
        <taxon>Portunidae</taxon>
        <taxon>Portuninae</taxon>
        <taxon>Portunus</taxon>
    </lineage>
</organism>
<evidence type="ECO:0000313" key="3">
    <source>
        <dbReference type="Proteomes" id="UP000324222"/>
    </source>
</evidence>
<gene>
    <name evidence="2" type="ORF">E2C01_062591</name>
</gene>
<dbReference type="AlphaFoldDB" id="A0A5B7H6T2"/>